<dbReference type="HOGENOM" id="CLU_152070_0_0_1"/>
<keyword evidence="2" id="KW-1185">Reference proteome</keyword>
<accession>I2H6F8</accession>
<proteinExistence type="predicted"/>
<dbReference type="GeneID" id="14497069"/>
<reference evidence="1 2" key="1">
    <citation type="journal article" date="2011" name="Proc. Natl. Acad. Sci. U.S.A.">
        <title>Evolutionary erosion of yeast sex chromosomes by mating-type switching accidents.</title>
        <authorList>
            <person name="Gordon J.L."/>
            <person name="Armisen D."/>
            <person name="Proux-Wera E."/>
            <person name="Oheigeartaigh S.S."/>
            <person name="Byrne K.P."/>
            <person name="Wolfe K.H."/>
        </authorList>
    </citation>
    <scope>NUCLEOTIDE SEQUENCE [LARGE SCALE GENOMIC DNA]</scope>
    <source>
        <strain evidence="2">ATCC 34711 / CBS 6284 / DSM 70876 / NBRC 10599 / NRRL Y-10934 / UCD 77-7</strain>
    </source>
</reference>
<name>I2H6F8_HENB6</name>
<dbReference type="GO" id="GO:0045944">
    <property type="term" value="P:positive regulation of transcription by RNA polymerase II"/>
    <property type="evidence" value="ECO:0007669"/>
    <property type="project" value="EnsemblFungi"/>
</dbReference>
<evidence type="ECO:0000313" key="2">
    <source>
        <dbReference type="Proteomes" id="UP000002866"/>
    </source>
</evidence>
<dbReference type="RefSeq" id="XP_004181479.1">
    <property type="nucleotide sequence ID" value="XM_004181431.1"/>
</dbReference>
<dbReference type="FunCoup" id="I2H6F8">
    <property type="interactions" value="240"/>
</dbReference>
<organism evidence="1 2">
    <name type="scientific">Henningerozyma blattae (strain ATCC 34711 / CBS 6284 / DSM 70876 / NBRC 10599 / NRRL Y-10934 / UCD 77-7)</name>
    <name type="common">Yeast</name>
    <name type="synonym">Tetrapisispora blattae</name>
    <dbReference type="NCBI Taxonomy" id="1071380"/>
    <lineage>
        <taxon>Eukaryota</taxon>
        <taxon>Fungi</taxon>
        <taxon>Dikarya</taxon>
        <taxon>Ascomycota</taxon>
        <taxon>Saccharomycotina</taxon>
        <taxon>Saccharomycetes</taxon>
        <taxon>Saccharomycetales</taxon>
        <taxon>Saccharomycetaceae</taxon>
        <taxon>Henningerozyma</taxon>
    </lineage>
</organism>
<sequence length="126" mass="15064">MNLPNNINESIEEFQKNDIENDLDYKMLLQQKQQLEKLKSDKLEVYNRLEQLYKDLQHSQNYNELLRFIEKNGTKLQDTLTLEGQQNRSQSKLLDVEIEWEKYGVNLAEYILEDEELLALYHSGLL</sequence>
<dbReference type="AlphaFoldDB" id="I2H6F8"/>
<dbReference type="Proteomes" id="UP000002866">
    <property type="component" value="Chromosome 6"/>
</dbReference>
<dbReference type="GO" id="GO:0140671">
    <property type="term" value="C:ADA complex"/>
    <property type="evidence" value="ECO:0007669"/>
    <property type="project" value="EnsemblFungi"/>
</dbReference>
<gene>
    <name evidence="1" type="primary">TBLA0F04270</name>
    <name evidence="1" type="ORF">TBLA_0F04270</name>
</gene>
<protein>
    <submittedName>
        <fullName evidence="1">Uncharacterized protein</fullName>
    </submittedName>
</protein>
<dbReference type="InParanoid" id="I2H6F8"/>
<dbReference type="STRING" id="1071380.I2H6F8"/>
<dbReference type="OrthoDB" id="4067598at2759"/>
<evidence type="ECO:0000313" key="1">
    <source>
        <dbReference type="EMBL" id="CCH61960.1"/>
    </source>
</evidence>
<dbReference type="KEGG" id="tbl:TBLA_0F04270"/>
<dbReference type="EMBL" id="HE806321">
    <property type="protein sequence ID" value="CCH61960.1"/>
    <property type="molecule type" value="Genomic_DNA"/>
</dbReference>